<feature type="transmembrane region" description="Helical" evidence="2">
    <location>
        <begin position="159"/>
        <end position="180"/>
    </location>
</feature>
<reference evidence="3" key="4">
    <citation type="journal article" date="2003" name="Mol. Microbiol.">
        <title>The large linear plasmid pSLA2-L of Streptomyces rochei has an unusually condensed gene organization for secondary metabolism.</title>
        <authorList>
            <person name="Mochizuki S."/>
            <person name="Hiratsu K."/>
            <person name="Suwa M."/>
            <person name="Ishii T."/>
            <person name="Sugino F."/>
            <person name="Yamada K."/>
            <person name="Kinashi H."/>
        </authorList>
    </citation>
    <scope>NUCLEOTIDE SEQUENCE</scope>
    <source>
        <strain evidence="3">7434AN4</strain>
        <plasmid evidence="3">pSLA2-L</plasmid>
    </source>
</reference>
<reference evidence="3" key="3">
    <citation type="journal article" date="2000" name="Mol. Gen. Genet.">
        <title>Cloning and analysis of the replication origin and the telomeres of the large linear plasmid pSLA2-L in Streptomyces rochei.</title>
        <authorList>
            <person name="Hiratsu K."/>
            <person name="Mochizuki S."/>
            <person name="Kinashi H."/>
        </authorList>
    </citation>
    <scope>NUCLEOTIDE SEQUENCE</scope>
    <source>
        <strain evidence="3">7434AN4</strain>
        <plasmid evidence="3">pSLA2-L</plasmid>
    </source>
</reference>
<dbReference type="GO" id="GO:0003995">
    <property type="term" value="F:acyl-CoA dehydrogenase activity"/>
    <property type="evidence" value="ECO:0007669"/>
    <property type="project" value="TreeGrafter"/>
</dbReference>
<dbReference type="CDD" id="cd00567">
    <property type="entry name" value="ACAD"/>
    <property type="match status" value="1"/>
</dbReference>
<dbReference type="SUPFAM" id="SSF47203">
    <property type="entry name" value="Acyl-CoA dehydrogenase C-terminal domain-like"/>
    <property type="match status" value="1"/>
</dbReference>
<proteinExistence type="predicted"/>
<evidence type="ECO:0000256" key="1">
    <source>
        <dbReference type="SAM" id="MobiDB-lite"/>
    </source>
</evidence>
<organism evidence="3">
    <name type="scientific">Streptomyces rochei</name>
    <name type="common">Streptomyces parvullus</name>
    <dbReference type="NCBI Taxonomy" id="1928"/>
    <lineage>
        <taxon>Bacteria</taxon>
        <taxon>Bacillati</taxon>
        <taxon>Actinomycetota</taxon>
        <taxon>Actinomycetes</taxon>
        <taxon>Kitasatosporales</taxon>
        <taxon>Streptomycetaceae</taxon>
        <taxon>Streptomyces</taxon>
        <taxon>Streptomyces rochei group</taxon>
    </lineage>
</organism>
<geneLocation type="plasmid" evidence="3">
    <name>pSLA2-L</name>
</geneLocation>
<evidence type="ECO:0000256" key="2">
    <source>
        <dbReference type="SAM" id="Phobius"/>
    </source>
</evidence>
<dbReference type="SUPFAM" id="SSF56645">
    <property type="entry name" value="Acyl-CoA dehydrogenase NM domain-like"/>
    <property type="match status" value="1"/>
</dbReference>
<accession>Q83X47</accession>
<dbReference type="Gene3D" id="1.10.540.10">
    <property type="entry name" value="Acyl-CoA dehydrogenase/oxidase, N-terminal domain"/>
    <property type="match status" value="1"/>
</dbReference>
<keyword evidence="3" id="KW-0614">Plasmid</keyword>
<dbReference type="InterPro" id="IPR009100">
    <property type="entry name" value="AcylCoA_DH/oxidase_NM_dom_sf"/>
</dbReference>
<keyword evidence="2" id="KW-0812">Transmembrane</keyword>
<dbReference type="PANTHER" id="PTHR43884:SF12">
    <property type="entry name" value="ISOVALERYL-COA DEHYDROGENASE, MITOCHONDRIAL-RELATED"/>
    <property type="match status" value="1"/>
</dbReference>
<name>Q83X47_STRRO</name>
<sequence>MVRECHRSASGALRPRRRGTAPCVESASARTRGGPGRLGVRVRTRRPVDATRELTNAAMTTTAETIHPPGTPSGRTAADAFARAARLEALLGDPYDPANPHGLRALFAADARRVPPAETESLLAGTGLGAEFVPAVHGGRLTRADLLVRALRPVFRRDVALGFGYGITSLFAAGAVWAAGDARQRQDVADLLLRGGRATILHHELAHANAILRHEFSARATARGYRLDGRKDVIINAARADLQVVYARTGTARGPRSHSVFLLDPRCAPPGSVRHLPRVELPGMRGALFSGLEFTGAPVPAGALVGGTGDGVGLALRVFQVNRSVICGLVTAAAGTVLDAAVRSAAGGRGATVTGRRRAPLAGVFADLLAADAMSMVVLRALSLLPDRAHLFAAAVKYVVPDLLREGLQELATVLGARGFDHAGPEHGALDKLVRDLPVAGLGHAGSASCQAVLVPQLRGLAERSWFAEDEPPSGLFRADGELPDLDYRLLGIAGGGDFMAASLVGSAARLAGARGAPGARGALAGLAEAFVTELRALREQCRRLPASGTALAGPAALVLADRYTGVVAAAAVLGVWESQDGTDPFLAGPAWAVLALSRLAGRIGVPVPTLPAGVQEEVLGELLRRQRAGLGYDLDAVAHTP</sequence>
<dbReference type="InterPro" id="IPR046373">
    <property type="entry name" value="Acyl-CoA_Oxase/DH_mid-dom_sf"/>
</dbReference>
<protein>
    <submittedName>
        <fullName evidence="3">Probable acyl-CoA dehydrogenase</fullName>
    </submittedName>
</protein>
<dbReference type="GO" id="GO:0050660">
    <property type="term" value="F:flavin adenine dinucleotide binding"/>
    <property type="evidence" value="ECO:0007669"/>
    <property type="project" value="InterPro"/>
</dbReference>
<dbReference type="EMBL" id="AB088224">
    <property type="protein sequence ID" value="BAC76515.1"/>
    <property type="molecule type" value="Genomic_DNA"/>
</dbReference>
<dbReference type="Gene3D" id="1.20.140.10">
    <property type="entry name" value="Butyryl-CoA Dehydrogenase, subunit A, domain 3"/>
    <property type="match status" value="1"/>
</dbReference>
<dbReference type="AlphaFoldDB" id="Q83X47"/>
<keyword evidence="2" id="KW-0472">Membrane</keyword>
<keyword evidence="2" id="KW-1133">Transmembrane helix</keyword>
<reference evidence="3" key="1">
    <citation type="journal article" date="1998" name="Biosci. Biotechnol. Biochem.">
        <title>Physical mapping of the linear plasmid pSLA2-L and localization of the eryAI and actI homologs.</title>
        <authorList>
            <person name="Kinashi H."/>
            <person name="Fujii S."/>
            <person name="Hatani A."/>
            <person name="Kurokawa T."/>
            <person name="Shinkawa H."/>
        </authorList>
    </citation>
    <scope>NUCLEOTIDE SEQUENCE</scope>
    <source>
        <strain evidence="3">7434AN4</strain>
        <plasmid evidence="3">pSLA2-L</plasmid>
    </source>
</reference>
<feature type="region of interest" description="Disordered" evidence="1">
    <location>
        <begin position="1"/>
        <end position="39"/>
    </location>
</feature>
<evidence type="ECO:0000313" key="3">
    <source>
        <dbReference type="EMBL" id="BAC76515.1"/>
    </source>
</evidence>
<dbReference type="PANTHER" id="PTHR43884">
    <property type="entry name" value="ACYL-COA DEHYDROGENASE"/>
    <property type="match status" value="1"/>
</dbReference>
<dbReference type="InterPro" id="IPR036250">
    <property type="entry name" value="AcylCo_DH-like_C"/>
</dbReference>
<reference evidence="3" key="2">
    <citation type="journal article" date="2000" name="Gene">
        <title>Identification of two polyketide synthase gene clusters on the linear plasmid pSLA2-L in Streptomyces rochei.</title>
        <authorList>
            <person name="Suwa M."/>
            <person name="Sugino H."/>
            <person name="Sasaoka A."/>
            <person name="Mori E."/>
            <person name="Fujii S."/>
            <person name="Shinkawa H."/>
            <person name="Nimi O."/>
            <person name="Kinashi H."/>
        </authorList>
    </citation>
    <scope>NUCLEOTIDE SEQUENCE</scope>
    <source>
        <strain evidence="3">7434AN4</strain>
        <plasmid evidence="3">pSLA2-L</plasmid>
    </source>
</reference>
<dbReference type="InterPro" id="IPR037069">
    <property type="entry name" value="AcylCoA_DH/ox_N_sf"/>
</dbReference>
<dbReference type="Gene3D" id="2.40.110.10">
    <property type="entry name" value="Butyryl-CoA Dehydrogenase, subunit A, domain 2"/>
    <property type="match status" value="1"/>
</dbReference>